<gene>
    <name evidence="1" type="ORF">CSR02_04135</name>
</gene>
<keyword evidence="2" id="KW-1185">Reference proteome</keyword>
<name>A0A2G4RE40_9PROT</name>
<evidence type="ECO:0000313" key="2">
    <source>
        <dbReference type="Proteomes" id="UP000228751"/>
    </source>
</evidence>
<evidence type="ECO:0000313" key="1">
    <source>
        <dbReference type="EMBL" id="PHY94843.1"/>
    </source>
</evidence>
<dbReference type="OrthoDB" id="8444651at2"/>
<protein>
    <submittedName>
        <fullName evidence="1">Uncharacterized protein</fullName>
    </submittedName>
</protein>
<accession>A0A2G4RE40</accession>
<organism evidence="1 2">
    <name type="scientific">Acetobacter pomorum</name>
    <dbReference type="NCBI Taxonomy" id="65959"/>
    <lineage>
        <taxon>Bacteria</taxon>
        <taxon>Pseudomonadati</taxon>
        <taxon>Pseudomonadota</taxon>
        <taxon>Alphaproteobacteria</taxon>
        <taxon>Acetobacterales</taxon>
        <taxon>Acetobacteraceae</taxon>
        <taxon>Acetobacter</taxon>
    </lineage>
</organism>
<sequence>MDTVSIPTRSLSLDLQGMAAIFGEKSKVYGLIVNDIAPDLVKDSYSFEDLDEFKFNACDAGTGRDYAGRIYWTEMLYRAHMASVAAIFRTTRWIEVAIREHEAGSLYGCASACRSLIESAGDIGFSLAPVSHTLASIKDKVKAEITGRASGPLLISAELEDSLIHFTHARKVAKTEDLPASHKAMQSFKYIDYVDQMKIPGVKDLYARLCEIVHPAAESVSVTFVPKGDTWIVDPLNENAVLQNLLAKAQDTLLGVVMASYNAPLLILKTLHSFDLFTKISSLRKYRFDDIPAAKKVDALLRS</sequence>
<proteinExistence type="predicted"/>
<comment type="caution">
    <text evidence="1">The sequence shown here is derived from an EMBL/GenBank/DDBJ whole genome shotgun (WGS) entry which is preliminary data.</text>
</comment>
<dbReference type="AlphaFoldDB" id="A0A2G4RE40"/>
<reference evidence="1 2" key="1">
    <citation type="submission" date="2017-10" db="EMBL/GenBank/DDBJ databases">
        <title>Genomic analysis of the genus Acetobacter.</title>
        <authorList>
            <person name="Kim K.H."/>
            <person name="Chun B.H."/>
            <person name="Son A.R."/>
            <person name="Jeon C.O."/>
        </authorList>
    </citation>
    <scope>NUCLEOTIDE SEQUENCE [LARGE SCALE GENOMIC DNA]</scope>
    <source>
        <strain evidence="1 2">LHT 2458</strain>
    </source>
</reference>
<dbReference type="Proteomes" id="UP000228751">
    <property type="component" value="Unassembled WGS sequence"/>
</dbReference>
<dbReference type="RefSeq" id="WP_099540668.1">
    <property type="nucleotide sequence ID" value="NZ_PEBQ01000062.1"/>
</dbReference>
<dbReference type="EMBL" id="PEBQ01000062">
    <property type="protein sequence ID" value="PHY94843.1"/>
    <property type="molecule type" value="Genomic_DNA"/>
</dbReference>